<sequence length="139" mass="15817">MAYSSTQASGLADTERNLQSIFMRHVRQDDMIPDRPVRSSIHPGRGASASCQPPIQYLKSRRLPRPFYNKFLRPSADLAISKRLRLHIDCNPEKNALIYPYFNGTLLDLVRHDSGLASTPRVKILRHIAEAIQELHAKD</sequence>
<keyword evidence="2" id="KW-1185">Reference proteome</keyword>
<proteinExistence type="predicted"/>
<dbReference type="EMBL" id="DS572713">
    <property type="protein sequence ID" value="EGY17006.1"/>
    <property type="molecule type" value="Genomic_DNA"/>
</dbReference>
<dbReference type="RefSeq" id="XP_009655842.1">
    <property type="nucleotide sequence ID" value="XM_009657547.1"/>
</dbReference>
<evidence type="ECO:0000313" key="2">
    <source>
        <dbReference type="Proteomes" id="UP000001611"/>
    </source>
</evidence>
<dbReference type="eggNOG" id="KOG0032">
    <property type="taxonomic scope" value="Eukaryota"/>
</dbReference>
<dbReference type="Proteomes" id="UP000001611">
    <property type="component" value="Chromosome 6"/>
</dbReference>
<dbReference type="STRING" id="498257.G2XDD8"/>
<dbReference type="KEGG" id="vda:VDAG_08170"/>
<dbReference type="AlphaFoldDB" id="G2XDD8"/>
<dbReference type="InParanoid" id="G2XDD8"/>
<accession>G2XDD8</accession>
<protein>
    <recommendedName>
        <fullName evidence="3">Protein kinase domain-containing protein</fullName>
    </recommendedName>
</protein>
<reference evidence="1 2" key="1">
    <citation type="submission" date="2008-03" db="EMBL/GenBank/DDBJ databases">
        <title>The Genome Sequence of Verticillium dahliae VdLs.17.</title>
        <authorList>
            <consortium name="The Broad Institute Genome Sequencing Platform"/>
            <person name="Ma L.-J.J."/>
            <person name="Klosterman S.J."/>
            <person name="Subbarao K."/>
            <person name="Dobinson K."/>
            <person name="Veronese P."/>
            <person name="Kang S."/>
            <person name="Gold S.E."/>
            <person name="Young S."/>
            <person name="Jaffe D."/>
            <person name="Gnerre S."/>
            <person name="Berlin A."/>
            <person name="Heiman D."/>
            <person name="Hepburn T."/>
            <person name="Sykes S."/>
            <person name="Alvarado L."/>
            <person name="Kodira C.D."/>
            <person name="Lander E."/>
            <person name="Galagan J."/>
            <person name="Nusbaum C."/>
            <person name="Birren B."/>
        </authorList>
    </citation>
    <scope>NUCLEOTIDE SEQUENCE [LARGE SCALE GENOMIC DNA]</scope>
    <source>
        <strain evidence="2">VdLs.17 / ATCC MYA-4575 / FGSC 10137</strain>
    </source>
</reference>
<evidence type="ECO:0008006" key="3">
    <source>
        <dbReference type="Google" id="ProtNLM"/>
    </source>
</evidence>
<name>G2XDD8_VERDV</name>
<gene>
    <name evidence="1" type="ORF">VDAG_08170</name>
</gene>
<evidence type="ECO:0000313" key="1">
    <source>
        <dbReference type="EMBL" id="EGY17006.1"/>
    </source>
</evidence>
<organism evidence="1 2">
    <name type="scientific">Verticillium dahliae (strain VdLs.17 / ATCC MYA-4575 / FGSC 10137)</name>
    <name type="common">Verticillium wilt</name>
    <dbReference type="NCBI Taxonomy" id="498257"/>
    <lineage>
        <taxon>Eukaryota</taxon>
        <taxon>Fungi</taxon>
        <taxon>Dikarya</taxon>
        <taxon>Ascomycota</taxon>
        <taxon>Pezizomycotina</taxon>
        <taxon>Sordariomycetes</taxon>
        <taxon>Hypocreomycetidae</taxon>
        <taxon>Glomerellales</taxon>
        <taxon>Plectosphaerellaceae</taxon>
        <taxon>Verticillium</taxon>
    </lineage>
</organism>
<dbReference type="HOGENOM" id="CLU_1846659_0_0_1"/>
<dbReference type="GeneID" id="20709633"/>